<evidence type="ECO:0000313" key="2">
    <source>
        <dbReference type="EMBL" id="MBB3986805.1"/>
    </source>
</evidence>
<feature type="region of interest" description="Disordered" evidence="1">
    <location>
        <begin position="1"/>
        <end position="46"/>
    </location>
</feature>
<comment type="caution">
    <text evidence="2">The sequence shown here is derived from an EMBL/GenBank/DDBJ whole genome shotgun (WGS) entry which is preliminary data.</text>
</comment>
<organism evidence="2 3">
    <name type="scientific">Sagittula marina</name>
    <dbReference type="NCBI Taxonomy" id="943940"/>
    <lineage>
        <taxon>Bacteria</taxon>
        <taxon>Pseudomonadati</taxon>
        <taxon>Pseudomonadota</taxon>
        <taxon>Alphaproteobacteria</taxon>
        <taxon>Rhodobacterales</taxon>
        <taxon>Roseobacteraceae</taxon>
        <taxon>Sagittula</taxon>
    </lineage>
</organism>
<evidence type="ECO:0000256" key="1">
    <source>
        <dbReference type="SAM" id="MobiDB-lite"/>
    </source>
</evidence>
<protein>
    <submittedName>
        <fullName evidence="2">Uncharacterized protein</fullName>
    </submittedName>
</protein>
<gene>
    <name evidence="2" type="ORF">GGQ68_003148</name>
</gene>
<feature type="compositionally biased region" description="Basic and acidic residues" evidence="1">
    <location>
        <begin position="17"/>
        <end position="34"/>
    </location>
</feature>
<keyword evidence="3" id="KW-1185">Reference proteome</keyword>
<sequence>MTSENNILSGFPSYGHGVEHDGRRSENRDARDRAPPPSSQGRSNLHRAPCGVAWFNLSTEVLSGDIFPCQVTWKVQPIFARVGPTSLHA</sequence>
<proteinExistence type="predicted"/>
<reference evidence="2 3" key="1">
    <citation type="submission" date="2020-08" db="EMBL/GenBank/DDBJ databases">
        <title>Genomic Encyclopedia of Type Strains, Phase IV (KMG-IV): sequencing the most valuable type-strain genomes for metagenomic binning, comparative biology and taxonomic classification.</title>
        <authorList>
            <person name="Goeker M."/>
        </authorList>
    </citation>
    <scope>NUCLEOTIDE SEQUENCE [LARGE SCALE GENOMIC DNA]</scope>
    <source>
        <strain evidence="2 3">DSM 102235</strain>
    </source>
</reference>
<accession>A0A7W6DUC0</accession>
<dbReference type="Proteomes" id="UP000541426">
    <property type="component" value="Unassembled WGS sequence"/>
</dbReference>
<name>A0A7W6DUC0_9RHOB</name>
<evidence type="ECO:0000313" key="3">
    <source>
        <dbReference type="Proteomes" id="UP000541426"/>
    </source>
</evidence>
<dbReference type="AlphaFoldDB" id="A0A7W6DUC0"/>
<dbReference type="EMBL" id="JACIEJ010000007">
    <property type="protein sequence ID" value="MBB3986805.1"/>
    <property type="molecule type" value="Genomic_DNA"/>
</dbReference>